<dbReference type="SUPFAM" id="SSF47336">
    <property type="entry name" value="ACP-like"/>
    <property type="match status" value="1"/>
</dbReference>
<gene>
    <name evidence="2" type="ORF">Q8A49_00495</name>
</gene>
<dbReference type="RefSeq" id="WP_330156284.1">
    <property type="nucleotide sequence ID" value="NZ_BAAAJA010000006.1"/>
</dbReference>
<proteinExistence type="predicted"/>
<protein>
    <submittedName>
        <fullName evidence="2">Acyl carrier protein</fullName>
    </submittedName>
</protein>
<dbReference type="Pfam" id="PF00550">
    <property type="entry name" value="PP-binding"/>
    <property type="match status" value="1"/>
</dbReference>
<dbReference type="Proteomes" id="UP001348641">
    <property type="component" value="Unassembled WGS sequence"/>
</dbReference>
<comment type="caution">
    <text evidence="2">The sequence shown here is derived from an EMBL/GenBank/DDBJ whole genome shotgun (WGS) entry which is preliminary data.</text>
</comment>
<dbReference type="EMBL" id="JAUUCC010000001">
    <property type="protein sequence ID" value="MEE2048975.1"/>
    <property type="molecule type" value="Genomic_DNA"/>
</dbReference>
<organism evidence="2 3">
    <name type="scientific">Nocardiopsis tropica</name>
    <dbReference type="NCBI Taxonomy" id="109330"/>
    <lineage>
        <taxon>Bacteria</taxon>
        <taxon>Bacillati</taxon>
        <taxon>Actinomycetota</taxon>
        <taxon>Actinomycetes</taxon>
        <taxon>Streptosporangiales</taxon>
        <taxon>Nocardiopsidaceae</taxon>
        <taxon>Nocardiopsis</taxon>
    </lineage>
</organism>
<sequence>MTETMVLEIIREAVDGEGGYPGREELLQDVGVDSIAGYEIRLLIRERCGAQVSEEEFDGLRSVGDLLDLLRCRGGAPAGRGTALDA</sequence>
<dbReference type="InterPro" id="IPR009081">
    <property type="entry name" value="PP-bd_ACP"/>
</dbReference>
<evidence type="ECO:0000313" key="2">
    <source>
        <dbReference type="EMBL" id="MEE2048975.1"/>
    </source>
</evidence>
<accession>A0ABU7KI55</accession>
<reference evidence="2 3" key="1">
    <citation type="submission" date="2023-07" db="EMBL/GenBank/DDBJ databases">
        <authorList>
            <person name="Girao M."/>
            <person name="Carvalho M.F."/>
        </authorList>
    </citation>
    <scope>NUCLEOTIDE SEQUENCE [LARGE SCALE GENOMIC DNA]</scope>
    <source>
        <strain evidence="2 3">66/93</strain>
    </source>
</reference>
<name>A0ABU7KI55_9ACTN</name>
<evidence type="ECO:0000313" key="3">
    <source>
        <dbReference type="Proteomes" id="UP001348641"/>
    </source>
</evidence>
<dbReference type="InterPro" id="IPR036736">
    <property type="entry name" value="ACP-like_sf"/>
</dbReference>
<dbReference type="Gene3D" id="1.10.1200.10">
    <property type="entry name" value="ACP-like"/>
    <property type="match status" value="1"/>
</dbReference>
<evidence type="ECO:0000259" key="1">
    <source>
        <dbReference type="Pfam" id="PF00550"/>
    </source>
</evidence>
<feature type="domain" description="Carrier" evidence="1">
    <location>
        <begin position="27"/>
        <end position="70"/>
    </location>
</feature>